<feature type="region of interest" description="Disordered" evidence="1">
    <location>
        <begin position="46"/>
        <end position="87"/>
    </location>
</feature>
<dbReference type="AlphaFoldDB" id="A0A0B1TAY0"/>
<evidence type="ECO:0000313" key="2">
    <source>
        <dbReference type="EMBL" id="KHJ93301.1"/>
    </source>
</evidence>
<feature type="compositionally biased region" description="Basic and acidic residues" evidence="1">
    <location>
        <begin position="46"/>
        <end position="56"/>
    </location>
</feature>
<accession>A0A0B1TAY0</accession>
<reference evidence="2 3" key="1">
    <citation type="submission" date="2014-03" db="EMBL/GenBank/DDBJ databases">
        <title>Draft genome of the hookworm Oesophagostomum dentatum.</title>
        <authorList>
            <person name="Mitreva M."/>
        </authorList>
    </citation>
    <scope>NUCLEOTIDE SEQUENCE [LARGE SCALE GENOMIC DNA]</scope>
    <source>
        <strain evidence="2 3">OD-Hann</strain>
    </source>
</reference>
<keyword evidence="3" id="KW-1185">Reference proteome</keyword>
<feature type="compositionally biased region" description="Polar residues" evidence="1">
    <location>
        <begin position="134"/>
        <end position="152"/>
    </location>
</feature>
<dbReference type="Proteomes" id="UP000053660">
    <property type="component" value="Unassembled WGS sequence"/>
</dbReference>
<name>A0A0B1TAY0_OESDE</name>
<dbReference type="EMBL" id="KN550841">
    <property type="protein sequence ID" value="KHJ93301.1"/>
    <property type="molecule type" value="Genomic_DNA"/>
</dbReference>
<feature type="region of interest" description="Disordered" evidence="1">
    <location>
        <begin position="134"/>
        <end position="153"/>
    </location>
</feature>
<organism evidence="2 3">
    <name type="scientific">Oesophagostomum dentatum</name>
    <name type="common">Nodular worm</name>
    <dbReference type="NCBI Taxonomy" id="61180"/>
    <lineage>
        <taxon>Eukaryota</taxon>
        <taxon>Metazoa</taxon>
        <taxon>Ecdysozoa</taxon>
        <taxon>Nematoda</taxon>
        <taxon>Chromadorea</taxon>
        <taxon>Rhabditida</taxon>
        <taxon>Rhabditina</taxon>
        <taxon>Rhabditomorpha</taxon>
        <taxon>Strongyloidea</taxon>
        <taxon>Strongylidae</taxon>
        <taxon>Oesophagostomum</taxon>
    </lineage>
</organism>
<evidence type="ECO:0000256" key="1">
    <source>
        <dbReference type="SAM" id="MobiDB-lite"/>
    </source>
</evidence>
<evidence type="ECO:0000313" key="3">
    <source>
        <dbReference type="Proteomes" id="UP000053660"/>
    </source>
</evidence>
<gene>
    <name evidence="2" type="ORF">OESDEN_06792</name>
</gene>
<sequence length="276" mass="29976">MLPEQVSNLNDYVKILEKNSTSNLPKKPETTVVVVKTQVTCAVTKKDQSGNKELHGSVDSSRAPNPLMKKTSDDKIDYPKGKENSEMTSTVTLQNKLVTPSRALQPKGAVMLSAKTNNVSSVQQKTGIPSLRTSLQRVGQPKTASESTSMTTAGRLHTASASIQKQANVMQQLNAPKTASKIKSPMHVSSTTRTEANAEAAKKRGIVQGKPNMGLAKLAPRAGCQSTITRSISIPSTISNERQQSVKDYKFKFSVFGDYFFDKAQAKVDMKLANLY</sequence>
<protein>
    <submittedName>
        <fullName evidence="2">Uncharacterized protein</fullName>
    </submittedName>
</protein>
<proteinExistence type="predicted"/>
<feature type="region of interest" description="Disordered" evidence="1">
    <location>
        <begin position="177"/>
        <end position="200"/>
    </location>
</feature>
<feature type="compositionally biased region" description="Basic and acidic residues" evidence="1">
    <location>
        <begin position="70"/>
        <end position="85"/>
    </location>
</feature>